<gene>
    <name evidence="3" type="ORF">BC343_18440</name>
</gene>
<dbReference type="AlphaFoldDB" id="A0A1S9P652"/>
<evidence type="ECO:0000256" key="1">
    <source>
        <dbReference type="PROSITE-ProRule" id="PRU00339"/>
    </source>
</evidence>
<evidence type="ECO:0000256" key="2">
    <source>
        <dbReference type="SAM" id="Phobius"/>
    </source>
</evidence>
<feature type="repeat" description="TPR" evidence="1">
    <location>
        <begin position="103"/>
        <end position="136"/>
    </location>
</feature>
<evidence type="ECO:0000313" key="4">
    <source>
        <dbReference type="Proteomes" id="UP000189739"/>
    </source>
</evidence>
<keyword evidence="2" id="KW-1133">Transmembrane helix</keyword>
<dbReference type="SMART" id="SM00028">
    <property type="entry name" value="TPR"/>
    <property type="match status" value="2"/>
</dbReference>
<accession>A0A1S9P652</accession>
<name>A0A1S9P652_9SPHI</name>
<comment type="caution">
    <text evidence="3">The sequence shown here is derived from an EMBL/GenBank/DDBJ whole genome shotgun (WGS) entry which is preliminary data.</text>
</comment>
<dbReference type="Gene3D" id="1.25.40.10">
    <property type="entry name" value="Tetratricopeptide repeat domain"/>
    <property type="match status" value="1"/>
</dbReference>
<proteinExistence type="predicted"/>
<reference evidence="3 4" key="1">
    <citation type="submission" date="2016-07" db="EMBL/GenBank/DDBJ databases">
        <title>Genomic analysis of zinc-resistant bacterium Mucilaginibacter pedocola TBZ30.</title>
        <authorList>
            <person name="Huang J."/>
            <person name="Tang J."/>
        </authorList>
    </citation>
    <scope>NUCLEOTIDE SEQUENCE [LARGE SCALE GENOMIC DNA]</scope>
    <source>
        <strain evidence="3 4">TBZ30</strain>
    </source>
</reference>
<dbReference type="Proteomes" id="UP000189739">
    <property type="component" value="Unassembled WGS sequence"/>
</dbReference>
<keyword evidence="2" id="KW-0812">Transmembrane</keyword>
<feature type="transmembrane region" description="Helical" evidence="2">
    <location>
        <begin position="276"/>
        <end position="295"/>
    </location>
</feature>
<keyword evidence="4" id="KW-1185">Reference proteome</keyword>
<sequence length="302" mass="33997">MKKAIFIITLIFLLVVKSFACINGDTYYLGEKGILYIGSAGGVPRGHQFYAQKEDLKELDSLYKQTKDIRYLSDQGLVLIALGEYKKAISFYQGVEKIAPNRYSTASNIGTAYELIGDNKQALFWIQKAVKLNEHSHYDSEWIHVNILKAKLGGDELINSKFLLGTDFGTDSIPHSSLSKAELDSLSPALFYQLNERVSFVKPKDKIVAQLMFDMGNLTFIRGGYKVALGDYALAKEYGYTDKLIDQRIKACAYQSTRPPKKYVPNIVDDKRNTRIYIYAGLGAVIGIGLAFVMVRRRLKKD</sequence>
<dbReference type="EMBL" id="MBTF01000039">
    <property type="protein sequence ID" value="OOQ56430.1"/>
    <property type="molecule type" value="Genomic_DNA"/>
</dbReference>
<dbReference type="OrthoDB" id="1159555at2"/>
<organism evidence="3 4">
    <name type="scientific">Mucilaginibacter pedocola</name>
    <dbReference type="NCBI Taxonomy" id="1792845"/>
    <lineage>
        <taxon>Bacteria</taxon>
        <taxon>Pseudomonadati</taxon>
        <taxon>Bacteroidota</taxon>
        <taxon>Sphingobacteriia</taxon>
        <taxon>Sphingobacteriales</taxon>
        <taxon>Sphingobacteriaceae</taxon>
        <taxon>Mucilaginibacter</taxon>
    </lineage>
</organism>
<dbReference type="PROSITE" id="PS50005">
    <property type="entry name" value="TPR"/>
    <property type="match status" value="2"/>
</dbReference>
<dbReference type="InterPro" id="IPR011990">
    <property type="entry name" value="TPR-like_helical_dom_sf"/>
</dbReference>
<dbReference type="InterPro" id="IPR019734">
    <property type="entry name" value="TPR_rpt"/>
</dbReference>
<dbReference type="Pfam" id="PF13181">
    <property type="entry name" value="TPR_8"/>
    <property type="match status" value="2"/>
</dbReference>
<keyword evidence="2" id="KW-0472">Membrane</keyword>
<dbReference type="STRING" id="1792845.BC343_18440"/>
<protein>
    <submittedName>
        <fullName evidence="3">Uncharacterized protein</fullName>
    </submittedName>
</protein>
<keyword evidence="1" id="KW-0802">TPR repeat</keyword>
<dbReference type="RefSeq" id="WP_078351388.1">
    <property type="nucleotide sequence ID" value="NZ_MBTF01000039.1"/>
</dbReference>
<feature type="repeat" description="TPR" evidence="1">
    <location>
        <begin position="69"/>
        <end position="102"/>
    </location>
</feature>
<dbReference type="SUPFAM" id="SSF48452">
    <property type="entry name" value="TPR-like"/>
    <property type="match status" value="1"/>
</dbReference>
<evidence type="ECO:0000313" key="3">
    <source>
        <dbReference type="EMBL" id="OOQ56430.1"/>
    </source>
</evidence>